<name>A0A2G2UXB8_CAPBA</name>
<dbReference type="OrthoDB" id="1685618at2759"/>
<dbReference type="AlphaFoldDB" id="A0A2G2UXB8"/>
<dbReference type="Proteomes" id="UP000224567">
    <property type="component" value="Unassembled WGS sequence"/>
</dbReference>
<evidence type="ECO:0000256" key="1">
    <source>
        <dbReference type="SAM" id="MobiDB-lite"/>
    </source>
</evidence>
<reference evidence="3" key="2">
    <citation type="journal article" date="2017" name="J. Anim. Genet.">
        <title>Multiple reference genome sequences of hot pepper reveal the massive evolution of plant disease resistance genes by retroduplication.</title>
        <authorList>
            <person name="Kim S."/>
            <person name="Park J."/>
            <person name="Yeom S.-I."/>
            <person name="Kim Y.-M."/>
            <person name="Seo E."/>
            <person name="Kim K.-T."/>
            <person name="Kim M.-S."/>
            <person name="Lee J.M."/>
            <person name="Cheong K."/>
            <person name="Shin H.-S."/>
            <person name="Kim S.-B."/>
            <person name="Han K."/>
            <person name="Lee J."/>
            <person name="Park M."/>
            <person name="Lee H.-A."/>
            <person name="Lee H.-Y."/>
            <person name="Lee Y."/>
            <person name="Oh S."/>
            <person name="Lee J.H."/>
            <person name="Choi E."/>
            <person name="Choi E."/>
            <person name="Lee S.E."/>
            <person name="Jeon J."/>
            <person name="Kim H."/>
            <person name="Choi G."/>
            <person name="Song H."/>
            <person name="Lee J."/>
            <person name="Lee S.-C."/>
            <person name="Kwon J.-K."/>
            <person name="Lee H.-Y."/>
            <person name="Koo N."/>
            <person name="Hong Y."/>
            <person name="Kim R.W."/>
            <person name="Kang W.-H."/>
            <person name="Huh J.H."/>
            <person name="Kang B.-C."/>
            <person name="Yang T.-J."/>
            <person name="Lee Y.-H."/>
            <person name="Bennetzen J.L."/>
            <person name="Choi D."/>
        </authorList>
    </citation>
    <scope>NUCLEOTIDE SEQUENCE [LARGE SCALE GENOMIC DNA]</scope>
    <source>
        <strain evidence="3">cv. PBC81</strain>
    </source>
</reference>
<comment type="caution">
    <text evidence="2">The sequence shown here is derived from an EMBL/GenBank/DDBJ whole genome shotgun (WGS) entry which is preliminary data.</text>
</comment>
<feature type="region of interest" description="Disordered" evidence="1">
    <location>
        <begin position="123"/>
        <end position="145"/>
    </location>
</feature>
<keyword evidence="3" id="KW-1185">Reference proteome</keyword>
<evidence type="ECO:0000313" key="2">
    <source>
        <dbReference type="EMBL" id="PHT25401.1"/>
    </source>
</evidence>
<gene>
    <name evidence="2" type="ORF">CQW23_34969</name>
</gene>
<dbReference type="EMBL" id="MLFT02001880">
    <property type="protein sequence ID" value="PHT25401.1"/>
    <property type="molecule type" value="Genomic_DNA"/>
</dbReference>
<proteinExistence type="predicted"/>
<feature type="compositionally biased region" description="Polar residues" evidence="1">
    <location>
        <begin position="130"/>
        <end position="145"/>
    </location>
</feature>
<organism evidence="2 3">
    <name type="scientific">Capsicum baccatum</name>
    <name type="common">Peruvian pepper</name>
    <dbReference type="NCBI Taxonomy" id="33114"/>
    <lineage>
        <taxon>Eukaryota</taxon>
        <taxon>Viridiplantae</taxon>
        <taxon>Streptophyta</taxon>
        <taxon>Embryophyta</taxon>
        <taxon>Tracheophyta</taxon>
        <taxon>Spermatophyta</taxon>
        <taxon>Magnoliopsida</taxon>
        <taxon>eudicotyledons</taxon>
        <taxon>Gunneridae</taxon>
        <taxon>Pentapetalae</taxon>
        <taxon>asterids</taxon>
        <taxon>lamiids</taxon>
        <taxon>Solanales</taxon>
        <taxon>Solanaceae</taxon>
        <taxon>Solanoideae</taxon>
        <taxon>Capsiceae</taxon>
        <taxon>Capsicum</taxon>
    </lineage>
</organism>
<protein>
    <submittedName>
        <fullName evidence="2">Uncharacterized protein</fullName>
    </submittedName>
</protein>
<evidence type="ECO:0000313" key="3">
    <source>
        <dbReference type="Proteomes" id="UP000224567"/>
    </source>
</evidence>
<sequence length="145" mass="15498">MFFIDARAEISVAESRFCSEEAQVPPTHAVDGARGAGYRLKYYLALSVVGFVGRPPARAPGTGGGARAECRSTPPARTPQLLNTFAGSFCCAGFDNDPSAGSPTETLLRLLLPLNDKVQWTSRDVAGSETPMSTRSKHFTGSFNR</sequence>
<reference evidence="2 3" key="1">
    <citation type="journal article" date="2017" name="Genome Biol.">
        <title>New reference genome sequences of hot pepper reveal the massive evolution of plant disease-resistance genes by retroduplication.</title>
        <authorList>
            <person name="Kim S."/>
            <person name="Park J."/>
            <person name="Yeom S.I."/>
            <person name="Kim Y.M."/>
            <person name="Seo E."/>
            <person name="Kim K.T."/>
            <person name="Kim M.S."/>
            <person name="Lee J.M."/>
            <person name="Cheong K."/>
            <person name="Shin H.S."/>
            <person name="Kim S.B."/>
            <person name="Han K."/>
            <person name="Lee J."/>
            <person name="Park M."/>
            <person name="Lee H.A."/>
            <person name="Lee H.Y."/>
            <person name="Lee Y."/>
            <person name="Oh S."/>
            <person name="Lee J.H."/>
            <person name="Choi E."/>
            <person name="Choi E."/>
            <person name="Lee S.E."/>
            <person name="Jeon J."/>
            <person name="Kim H."/>
            <person name="Choi G."/>
            <person name="Song H."/>
            <person name="Lee J."/>
            <person name="Lee S.C."/>
            <person name="Kwon J.K."/>
            <person name="Lee H.Y."/>
            <person name="Koo N."/>
            <person name="Hong Y."/>
            <person name="Kim R.W."/>
            <person name="Kang W.H."/>
            <person name="Huh J.H."/>
            <person name="Kang B.C."/>
            <person name="Yang T.J."/>
            <person name="Lee Y.H."/>
            <person name="Bennetzen J.L."/>
            <person name="Choi D."/>
        </authorList>
    </citation>
    <scope>NUCLEOTIDE SEQUENCE [LARGE SCALE GENOMIC DNA]</scope>
    <source>
        <strain evidence="3">cv. PBC81</strain>
    </source>
</reference>
<accession>A0A2G2UXB8</accession>